<protein>
    <submittedName>
        <fullName evidence="1">Uncharacterized protein</fullName>
    </submittedName>
</protein>
<accession>A0A2T3AMA8</accession>
<name>A0A2T3AMA8_9PEZI</name>
<gene>
    <name evidence="1" type="ORF">BD289DRAFT_195916</name>
</gene>
<organism evidence="1 2">
    <name type="scientific">Coniella lustricola</name>
    <dbReference type="NCBI Taxonomy" id="2025994"/>
    <lineage>
        <taxon>Eukaryota</taxon>
        <taxon>Fungi</taxon>
        <taxon>Dikarya</taxon>
        <taxon>Ascomycota</taxon>
        <taxon>Pezizomycotina</taxon>
        <taxon>Sordariomycetes</taxon>
        <taxon>Sordariomycetidae</taxon>
        <taxon>Diaporthales</taxon>
        <taxon>Schizoparmaceae</taxon>
        <taxon>Coniella</taxon>
    </lineage>
</organism>
<keyword evidence="2" id="KW-1185">Reference proteome</keyword>
<evidence type="ECO:0000313" key="1">
    <source>
        <dbReference type="EMBL" id="PSS03497.1"/>
    </source>
</evidence>
<dbReference type="EMBL" id="KZ678375">
    <property type="protein sequence ID" value="PSS03497.1"/>
    <property type="molecule type" value="Genomic_DNA"/>
</dbReference>
<dbReference type="AlphaFoldDB" id="A0A2T3AMA8"/>
<evidence type="ECO:0000313" key="2">
    <source>
        <dbReference type="Proteomes" id="UP000241462"/>
    </source>
</evidence>
<proteinExistence type="predicted"/>
<reference evidence="1 2" key="1">
    <citation type="journal article" date="2018" name="Mycol. Prog.">
        <title>Coniella lustricola, a new species from submerged detritus.</title>
        <authorList>
            <person name="Raudabaugh D.B."/>
            <person name="Iturriaga T."/>
            <person name="Carver A."/>
            <person name="Mondo S."/>
            <person name="Pangilinan J."/>
            <person name="Lipzen A."/>
            <person name="He G."/>
            <person name="Amirebrahimi M."/>
            <person name="Grigoriev I.V."/>
            <person name="Miller A.N."/>
        </authorList>
    </citation>
    <scope>NUCLEOTIDE SEQUENCE [LARGE SCALE GENOMIC DNA]</scope>
    <source>
        <strain evidence="1 2">B22-T-1</strain>
    </source>
</reference>
<dbReference type="Proteomes" id="UP000241462">
    <property type="component" value="Unassembled WGS sequence"/>
</dbReference>
<dbReference type="InParanoid" id="A0A2T3AMA8"/>
<sequence length="307" mass="33403">MRPWLAALGSRSPEPAPCLGLAWLRPLLRSKLTAARRNGQVGSEKRISFAASRLSECQSIRLIGLSKVTAPKSTCTIAVATPARRARSRLQSKTMQECKYAMQLQQPAAQHRAGHQSWPIHLISHIPVGATTAHGTAQTKSSSIQLLLQLPSRPQYIDRPLSHGDAIAISSLSKSAHPCCIQVARDTSLAAAMYLPSRTNIQPAVFRGLGGPESRKLSCLREHLSGRGGMSSDSILSRSWTWGSRAVYSAYWLGDSFVTGLQTKLRRARRIPVFSPSVQHEAASVRFGICPYPCGPNLVESPRLQPA</sequence>